<organism evidence="2 3">
    <name type="scientific">Candidatus Liptonbacteria bacterium RIFCSPLOWO2_01_FULL_45_15</name>
    <dbReference type="NCBI Taxonomy" id="1798649"/>
    <lineage>
        <taxon>Bacteria</taxon>
        <taxon>Candidatus Liptoniibacteriota</taxon>
    </lineage>
</organism>
<dbReference type="SUPFAM" id="SSF53448">
    <property type="entry name" value="Nucleotide-diphospho-sugar transferases"/>
    <property type="match status" value="1"/>
</dbReference>
<dbReference type="InterPro" id="IPR029044">
    <property type="entry name" value="Nucleotide-diphossugar_trans"/>
</dbReference>
<accession>A0A1G2CCI2</accession>
<sequence>MNKSPAVSIILPTYNRAVLLKRALQSIFEQSFSSYELIIINDASTDGTRVFLDELAKKDVRARPVHHERNYYPDISRTLNDGLKIARGKYIARLDDDDYWCDNDKLKKQIKFFDSHPDYVVVGGGTIVIDENDNEQFRYQKLETDKAIRGKALMANPFTHSTVMFRRDVALAVGGYGDFKNAEDWELWLKMGTRGKFYNFQEYFTRYLMTEQSKSFLFKRSQSKEILRIVRAHKKEYPNFLPALMVNFAQYCYSFLPLGARRASHLFLSKMKRGI</sequence>
<reference evidence="2 3" key="1">
    <citation type="journal article" date="2016" name="Nat. Commun.">
        <title>Thousands of microbial genomes shed light on interconnected biogeochemical processes in an aquifer system.</title>
        <authorList>
            <person name="Anantharaman K."/>
            <person name="Brown C.T."/>
            <person name="Hug L.A."/>
            <person name="Sharon I."/>
            <person name="Castelle C.J."/>
            <person name="Probst A.J."/>
            <person name="Thomas B.C."/>
            <person name="Singh A."/>
            <person name="Wilkins M.J."/>
            <person name="Karaoz U."/>
            <person name="Brodie E.L."/>
            <person name="Williams K.H."/>
            <person name="Hubbard S.S."/>
            <person name="Banfield J.F."/>
        </authorList>
    </citation>
    <scope>NUCLEOTIDE SEQUENCE [LARGE SCALE GENOMIC DNA]</scope>
</reference>
<evidence type="ECO:0000313" key="2">
    <source>
        <dbReference type="EMBL" id="OGY99088.1"/>
    </source>
</evidence>
<dbReference type="STRING" id="1798649.A3B13_01440"/>
<feature type="domain" description="Glycosyltransferase 2-like" evidence="1">
    <location>
        <begin position="8"/>
        <end position="169"/>
    </location>
</feature>
<dbReference type="PANTHER" id="PTHR22916:SF3">
    <property type="entry name" value="UDP-GLCNAC:BETAGAL BETA-1,3-N-ACETYLGLUCOSAMINYLTRANSFERASE-LIKE PROTEIN 1"/>
    <property type="match status" value="1"/>
</dbReference>
<dbReference type="EMBL" id="MHKZ01000044">
    <property type="protein sequence ID" value="OGY99088.1"/>
    <property type="molecule type" value="Genomic_DNA"/>
</dbReference>
<dbReference type="PANTHER" id="PTHR22916">
    <property type="entry name" value="GLYCOSYLTRANSFERASE"/>
    <property type="match status" value="1"/>
</dbReference>
<evidence type="ECO:0000313" key="3">
    <source>
        <dbReference type="Proteomes" id="UP000176287"/>
    </source>
</evidence>
<proteinExistence type="predicted"/>
<dbReference type="InterPro" id="IPR001173">
    <property type="entry name" value="Glyco_trans_2-like"/>
</dbReference>
<evidence type="ECO:0000259" key="1">
    <source>
        <dbReference type="Pfam" id="PF00535"/>
    </source>
</evidence>
<dbReference type="Pfam" id="PF00535">
    <property type="entry name" value="Glycos_transf_2"/>
    <property type="match status" value="1"/>
</dbReference>
<dbReference type="AlphaFoldDB" id="A0A1G2CCI2"/>
<comment type="caution">
    <text evidence="2">The sequence shown here is derived from an EMBL/GenBank/DDBJ whole genome shotgun (WGS) entry which is preliminary data.</text>
</comment>
<dbReference type="Gene3D" id="3.90.550.10">
    <property type="entry name" value="Spore Coat Polysaccharide Biosynthesis Protein SpsA, Chain A"/>
    <property type="match status" value="1"/>
</dbReference>
<gene>
    <name evidence="2" type="ORF">A3B13_01440</name>
</gene>
<protein>
    <recommendedName>
        <fullName evidence="1">Glycosyltransferase 2-like domain-containing protein</fullName>
    </recommendedName>
</protein>
<name>A0A1G2CCI2_9BACT</name>
<dbReference type="Proteomes" id="UP000176287">
    <property type="component" value="Unassembled WGS sequence"/>
</dbReference>
<dbReference type="GO" id="GO:0016758">
    <property type="term" value="F:hexosyltransferase activity"/>
    <property type="evidence" value="ECO:0007669"/>
    <property type="project" value="UniProtKB-ARBA"/>
</dbReference>